<proteinExistence type="predicted"/>
<accession>A0A017SXG1</accession>
<evidence type="ECO:0000256" key="1">
    <source>
        <dbReference type="SAM" id="SignalP"/>
    </source>
</evidence>
<sequence>MSLWRRAGCAVMLAWVSAGCAPDTGGQMIGMAIAVHAEGEAGEPLGHFTTATGWEVTLDEAFAAVGPVFVYENAPVYARRDERFLPLRWLVPEAHAHPGDSHYDGGVAKGEWLGQTLLDLLDPASFPTFEGPGIAGAARSLTVHLDPPRASLPDRERLHGYQLYVSGVAEREGTRIPFAGGLDLPAEGDQRKVQGVPLDGVIDEGATVVVAVHPSSWLREANFEVLLDGEPDAEGRYPIAPGSQIERAWYIGARSLAPAGAPGSAFTARLVEGGEGER</sequence>
<keyword evidence="3" id="KW-1185">Reference proteome</keyword>
<comment type="caution">
    <text evidence="2">The sequence shown here is derived from an EMBL/GenBank/DDBJ whole genome shotgun (WGS) entry which is preliminary data.</text>
</comment>
<keyword evidence="1" id="KW-0732">Signal</keyword>
<dbReference type="RefSeq" id="WP_044248916.1">
    <property type="nucleotide sequence ID" value="NZ_ASRX01000074.1"/>
</dbReference>
<protein>
    <recommendedName>
        <fullName evidence="4">Lipoprotein</fullName>
    </recommendedName>
</protein>
<dbReference type="EMBL" id="ASRX01000074">
    <property type="protein sequence ID" value="EYF01664.1"/>
    <property type="molecule type" value="Genomic_DNA"/>
</dbReference>
<dbReference type="Proteomes" id="UP000019678">
    <property type="component" value="Unassembled WGS sequence"/>
</dbReference>
<organism evidence="2 3">
    <name type="scientific">Chondromyces apiculatus DSM 436</name>
    <dbReference type="NCBI Taxonomy" id="1192034"/>
    <lineage>
        <taxon>Bacteria</taxon>
        <taxon>Pseudomonadati</taxon>
        <taxon>Myxococcota</taxon>
        <taxon>Polyangia</taxon>
        <taxon>Polyangiales</taxon>
        <taxon>Polyangiaceae</taxon>
        <taxon>Chondromyces</taxon>
    </lineage>
</organism>
<name>A0A017SXG1_9BACT</name>
<dbReference type="PROSITE" id="PS51257">
    <property type="entry name" value="PROKAR_LIPOPROTEIN"/>
    <property type="match status" value="1"/>
</dbReference>
<dbReference type="OrthoDB" id="5381437at2"/>
<evidence type="ECO:0008006" key="4">
    <source>
        <dbReference type="Google" id="ProtNLM"/>
    </source>
</evidence>
<evidence type="ECO:0000313" key="2">
    <source>
        <dbReference type="EMBL" id="EYF01664.1"/>
    </source>
</evidence>
<feature type="signal peptide" evidence="1">
    <location>
        <begin position="1"/>
        <end position="20"/>
    </location>
</feature>
<feature type="chain" id="PRO_5001496763" description="Lipoprotein" evidence="1">
    <location>
        <begin position="21"/>
        <end position="278"/>
    </location>
</feature>
<dbReference type="STRING" id="1192034.CAP_7869"/>
<gene>
    <name evidence="2" type="ORF">CAP_7869</name>
</gene>
<reference evidence="2 3" key="1">
    <citation type="submission" date="2013-05" db="EMBL/GenBank/DDBJ databases">
        <title>Genome assembly of Chondromyces apiculatus DSM 436.</title>
        <authorList>
            <person name="Sharma G."/>
            <person name="Khatri I."/>
            <person name="Kaur C."/>
            <person name="Mayilraj S."/>
            <person name="Subramanian S."/>
        </authorList>
    </citation>
    <scope>NUCLEOTIDE SEQUENCE [LARGE SCALE GENOMIC DNA]</scope>
    <source>
        <strain evidence="2 3">DSM 436</strain>
    </source>
</reference>
<dbReference type="AlphaFoldDB" id="A0A017SXG1"/>
<evidence type="ECO:0000313" key="3">
    <source>
        <dbReference type="Proteomes" id="UP000019678"/>
    </source>
</evidence>